<keyword evidence="2" id="KW-0813">Transport</keyword>
<keyword evidence="3 7" id="KW-0812">Transmembrane</keyword>
<evidence type="ECO:0000313" key="9">
    <source>
        <dbReference type="EMBL" id="OAE20164.1"/>
    </source>
</evidence>
<evidence type="ECO:0000256" key="7">
    <source>
        <dbReference type="SAM" id="Phobius"/>
    </source>
</evidence>
<name>A0A176VGY6_MARPO</name>
<evidence type="ECO:0000256" key="5">
    <source>
        <dbReference type="ARBA" id="ARBA00023136"/>
    </source>
</evidence>
<dbReference type="SUPFAM" id="SSF52091">
    <property type="entry name" value="SpoIIaa-like"/>
    <property type="match status" value="1"/>
</dbReference>
<dbReference type="InterPro" id="IPR036513">
    <property type="entry name" value="STAS_dom_sf"/>
</dbReference>
<dbReference type="InterPro" id="IPR002645">
    <property type="entry name" value="STAS_dom"/>
</dbReference>
<feature type="transmembrane region" description="Helical" evidence="7">
    <location>
        <begin position="210"/>
        <end position="232"/>
    </location>
</feature>
<dbReference type="InterPro" id="IPR011547">
    <property type="entry name" value="SLC26A/SulP_dom"/>
</dbReference>
<evidence type="ECO:0000313" key="10">
    <source>
        <dbReference type="Proteomes" id="UP000077202"/>
    </source>
</evidence>
<feature type="transmembrane region" description="Helical" evidence="7">
    <location>
        <begin position="244"/>
        <end position="262"/>
    </location>
</feature>
<reference evidence="9" key="1">
    <citation type="submission" date="2016-03" db="EMBL/GenBank/DDBJ databases">
        <title>Mechanisms controlling the formation of the plant cell surface in tip-growing cells are functionally conserved among land plants.</title>
        <authorList>
            <person name="Honkanen S."/>
            <person name="Jones V.A."/>
            <person name="Morieri G."/>
            <person name="Champion C."/>
            <person name="Hetherington A.J."/>
            <person name="Kelly S."/>
            <person name="Saint-Marcoux D."/>
            <person name="Proust H."/>
            <person name="Prescott H."/>
            <person name="Dolan L."/>
        </authorList>
    </citation>
    <scope>NUCLEOTIDE SEQUENCE [LARGE SCALE GENOMIC DNA]</scope>
    <source>
        <tissue evidence="9">Whole gametophyte</tissue>
    </source>
</reference>
<evidence type="ECO:0000256" key="3">
    <source>
        <dbReference type="ARBA" id="ARBA00022692"/>
    </source>
</evidence>
<gene>
    <name evidence="9" type="ORF">AXG93_3818s1630</name>
</gene>
<dbReference type="Proteomes" id="UP000077202">
    <property type="component" value="Unassembled WGS sequence"/>
</dbReference>
<feature type="transmembrane region" description="Helical" evidence="7">
    <location>
        <begin position="152"/>
        <end position="171"/>
    </location>
</feature>
<feature type="compositionally biased region" description="Basic and acidic residues" evidence="6">
    <location>
        <begin position="804"/>
        <end position="816"/>
    </location>
</feature>
<proteinExistence type="predicted"/>
<dbReference type="PANTHER" id="PTHR11814">
    <property type="entry name" value="SULFATE TRANSPORTER"/>
    <property type="match status" value="1"/>
</dbReference>
<feature type="compositionally biased region" description="Basic and acidic residues" evidence="6">
    <location>
        <begin position="824"/>
        <end position="835"/>
    </location>
</feature>
<dbReference type="AlphaFoldDB" id="A0A176VGY6"/>
<dbReference type="Pfam" id="PF00916">
    <property type="entry name" value="Sulfate_transp"/>
    <property type="match status" value="2"/>
</dbReference>
<dbReference type="CDD" id="cd07042">
    <property type="entry name" value="STAS_SulP_like_sulfate_transporter"/>
    <property type="match status" value="1"/>
</dbReference>
<feature type="domain" description="STAS" evidence="8">
    <location>
        <begin position="568"/>
        <end position="692"/>
    </location>
</feature>
<evidence type="ECO:0000256" key="1">
    <source>
        <dbReference type="ARBA" id="ARBA00004141"/>
    </source>
</evidence>
<feature type="transmembrane region" description="Helical" evidence="7">
    <location>
        <begin position="512"/>
        <end position="544"/>
    </location>
</feature>
<dbReference type="Gene3D" id="3.30.750.24">
    <property type="entry name" value="STAS domain"/>
    <property type="match status" value="1"/>
</dbReference>
<feature type="region of interest" description="Disordered" evidence="6">
    <location>
        <begin position="767"/>
        <end position="835"/>
    </location>
</feature>
<dbReference type="PROSITE" id="PS50801">
    <property type="entry name" value="STAS"/>
    <property type="match status" value="1"/>
</dbReference>
<feature type="transmembrane region" description="Helical" evidence="7">
    <location>
        <begin position="295"/>
        <end position="312"/>
    </location>
</feature>
<keyword evidence="5 7" id="KW-0472">Membrane</keyword>
<comment type="caution">
    <text evidence="9">The sequence shown here is derived from an EMBL/GenBank/DDBJ whole genome shotgun (WGS) entry which is preliminary data.</text>
</comment>
<dbReference type="GO" id="GO:0016020">
    <property type="term" value="C:membrane"/>
    <property type="evidence" value="ECO:0007669"/>
    <property type="project" value="UniProtKB-SubCell"/>
</dbReference>
<comment type="subcellular location">
    <subcellularLocation>
        <location evidence="1">Membrane</location>
        <topology evidence="1">Multi-pass membrane protein</topology>
    </subcellularLocation>
</comment>
<evidence type="ECO:0000256" key="2">
    <source>
        <dbReference type="ARBA" id="ARBA00022448"/>
    </source>
</evidence>
<dbReference type="InterPro" id="IPR001902">
    <property type="entry name" value="SLC26A/SulP_fam"/>
</dbReference>
<protein>
    <recommendedName>
        <fullName evidence="8">STAS domain-containing protein</fullName>
    </recommendedName>
</protein>
<evidence type="ECO:0000256" key="6">
    <source>
        <dbReference type="SAM" id="MobiDB-lite"/>
    </source>
</evidence>
<keyword evidence="4 7" id="KW-1133">Transmembrane helix</keyword>
<dbReference type="EMBL" id="LVLJ01003675">
    <property type="protein sequence ID" value="OAE20164.1"/>
    <property type="molecule type" value="Genomic_DNA"/>
</dbReference>
<evidence type="ECO:0000259" key="8">
    <source>
        <dbReference type="PROSITE" id="PS50801"/>
    </source>
</evidence>
<dbReference type="Pfam" id="PF01740">
    <property type="entry name" value="STAS"/>
    <property type="match status" value="1"/>
</dbReference>
<feature type="compositionally biased region" description="Polar residues" evidence="6">
    <location>
        <begin position="783"/>
        <end position="795"/>
    </location>
</feature>
<accession>A0A176VGY6</accession>
<evidence type="ECO:0000256" key="4">
    <source>
        <dbReference type="ARBA" id="ARBA00022989"/>
    </source>
</evidence>
<organism evidence="9 10">
    <name type="scientific">Marchantia polymorpha subsp. ruderalis</name>
    <dbReference type="NCBI Taxonomy" id="1480154"/>
    <lineage>
        <taxon>Eukaryota</taxon>
        <taxon>Viridiplantae</taxon>
        <taxon>Streptophyta</taxon>
        <taxon>Embryophyta</taxon>
        <taxon>Marchantiophyta</taxon>
        <taxon>Marchantiopsida</taxon>
        <taxon>Marchantiidae</taxon>
        <taxon>Marchantiales</taxon>
        <taxon>Marchantiaceae</taxon>
        <taxon>Marchantia</taxon>
    </lineage>
</organism>
<sequence length="835" mass="91569">MYASNSLADFQSNPAEKDRNITYNRVVSIGRDCRTVKVLPIEHDSQHDWHESPSSSPHKSESEPFNLASWWKRSSSTFLVRLLPCIVWLRAYKWKEDLKADVVAGITVGTMLIPQSMSYAKLAGLHPIYGLFSNAGSPEDHCSPRIESTSTISAGILDYSGFIPVIAYAFFGSSRQLAVGSVAMVSLLVSNGIMPIVSSHTSSPEEAAKLYVELAIHLAFLVGVIECLMGLVRLGWLIRFISHSVVSGFTTGSAIIIGLSQAKSFLGYEVSNSSHLSTIVKSIIDGIDQFKWQPFAMGSVTLAVLLVMKHMGKNYKRFRHLRAAGPLSAVVLGVAFVKVFKPTSISVVGEIPQGFPAMSLKFDFTYSLQLLPHAALESVGIAKALASKNGYEIDSNQELFGLGIANLFGTAFSAYPVTGKIATPAFKSFCGFPSMSSFDVVNRSAVSNDSGAKSGLFGVVVFLLVGAALLFLTPIFTDIPQCGLAAIVISAVIGLVDYDEAIFLWRVDKRDLLLWMTTFVFTLLNGIEVGVLIGVGLSLVFVIYESANPHTAVLGRLPGTTVYRNTQQYPEALTYHGIVIMRIDAPIYFANTTVIKDRLRSCEHYRGNNPSRGAEQDRIYFVIFEMSPVTYIDSSAVHAIKELYHDYTARGIQLAICNPNRKVMLSLARGGVRELIGHDWYFVRVHDAVQTCMSILEAKPLNPASSDVESQAQTEDSQASSQWLGDSQIQVPLLLNTSVEERTVLADPSRTRFKSWLASRRYSPAQYTNETVRTTKKKKDSQNKTLKNLSGNGSRRLNPPLRARIGDEVGGKERQADTTARGEICLEDRADAHVS</sequence>
<dbReference type="FunFam" id="3.30.750.24:FF:000002">
    <property type="entry name" value="Sulfate transporter 31"/>
    <property type="match status" value="1"/>
</dbReference>
<feature type="transmembrane region" description="Helical" evidence="7">
    <location>
        <begin position="456"/>
        <end position="477"/>
    </location>
</feature>
<dbReference type="NCBIfam" id="TIGR00815">
    <property type="entry name" value="sulP"/>
    <property type="match status" value="1"/>
</dbReference>
<dbReference type="GO" id="GO:0055085">
    <property type="term" value="P:transmembrane transport"/>
    <property type="evidence" value="ECO:0007669"/>
    <property type="project" value="InterPro"/>
</dbReference>
<feature type="transmembrane region" description="Helical" evidence="7">
    <location>
        <begin position="483"/>
        <end position="505"/>
    </location>
</feature>
<keyword evidence="10" id="KW-1185">Reference proteome</keyword>
<feature type="transmembrane region" description="Helical" evidence="7">
    <location>
        <begin position="178"/>
        <end position="198"/>
    </location>
</feature>